<dbReference type="Pfam" id="PF08487">
    <property type="entry name" value="VIT"/>
    <property type="match status" value="1"/>
</dbReference>
<feature type="domain" description="VIT" evidence="2">
    <location>
        <begin position="317"/>
        <end position="451"/>
    </location>
</feature>
<dbReference type="RefSeq" id="WP_130541777.1">
    <property type="nucleotide sequence ID" value="NZ_CP042431.1"/>
</dbReference>
<feature type="transmembrane region" description="Helical" evidence="1">
    <location>
        <begin position="96"/>
        <end position="114"/>
    </location>
</feature>
<dbReference type="OrthoDB" id="1801976at2"/>
<feature type="transmembrane region" description="Helical" evidence="1">
    <location>
        <begin position="810"/>
        <end position="829"/>
    </location>
</feature>
<dbReference type="NCBIfam" id="TIGR04477">
    <property type="entry name" value="sorted_by_XrtN"/>
    <property type="match status" value="1"/>
</dbReference>
<feature type="transmembrane region" description="Helical" evidence="1">
    <location>
        <begin position="66"/>
        <end position="84"/>
    </location>
</feature>
<dbReference type="PROSITE" id="PS51468">
    <property type="entry name" value="VIT"/>
    <property type="match status" value="1"/>
</dbReference>
<feature type="transmembrane region" description="Helical" evidence="1">
    <location>
        <begin position="151"/>
        <end position="174"/>
    </location>
</feature>
<comment type="caution">
    <text evidence="3">The sequence shown here is derived from an EMBL/GenBank/DDBJ whole genome shotgun (WGS) entry which is preliminary data.</text>
</comment>
<evidence type="ECO:0000313" key="4">
    <source>
        <dbReference type="Proteomes" id="UP000293874"/>
    </source>
</evidence>
<gene>
    <name evidence="3" type="ORF">EV199_3152</name>
</gene>
<dbReference type="InterPro" id="IPR013694">
    <property type="entry name" value="VIT"/>
</dbReference>
<name>A0A4Q7MW25_9BACT</name>
<keyword evidence="1" id="KW-0472">Membrane</keyword>
<dbReference type="Proteomes" id="UP000293874">
    <property type="component" value="Unassembled WGS sequence"/>
</dbReference>
<dbReference type="EMBL" id="SGXA01000002">
    <property type="protein sequence ID" value="RZS71250.1"/>
    <property type="molecule type" value="Genomic_DNA"/>
</dbReference>
<sequence length="834" mass="95286">MKKLRQDSLYLFGLILTCIAAIVGALPFFGTNSNEQGVFMFSFGITFIFFLTLLVSGRLKKGRNGLAPFFLFLVMFLISAYALNREIQIFHVSTNWLNVLLVLSCVNYIAIFWYDEMPCWLKLAHVFIISVSLLLFVYLSLYLVPQYAFSAFFFWVLFLPMHSFVPLLLVIYSIKWLVKVSENNKQVAVSIWSGIGLVMVFIIAYVTAWNIRVNAINRHYRNADADPSKSLPVWVRTASKVPANWLTERILKTDSRFGTSAIQGSNRNWFWNAPTIRRSNEFRHDPLITIATAFNGHLIMPVEERLRILLAVFNERHQAEERLWSGDDLYTEEVNSTIQIWPQYRISYTDMVIKVRCGYGESRWRPEEEAIYSFSLPEGSAVTALSLWVDGNEMPGILTTKQKADSAYRTIVGREARDPSVLHWQEGNRVSVRVFPVFPGKYRRFRVGITTPLQIRKGKLEYRNIGMEGPSHTLAQKPVTLQLMGPVNELELPGGFAPAQKNSYERKGRSGTDWSITMSASRPVSPQAFSFKGQAYNVKDYVHHRAHFQPAHVYLDLNKAWTYDEYYWALQLPGHHKTFVCRDEQLEEVTEKNKDVLFKELHQQQFSLFPVHQIANVDTALLISKSAGSSPNLADLKETKFLDSLKAFATPRPRLRLFCIDGELSPYLRSLKEYRIFHFEQGSIDDCSLLMAREEFSMDAEDENQVVIDHSRMMITRSKDSTASVAPDHLMRLFAYNHVMQQAGAGLLNGEAPADSLVAEAAEAHVVTPVSSLVVLESQKDYDRFDIKETDGLKNAAKSSTGAVPEPHEWALIILAVFLLFTLKFGPVWKRRWS</sequence>
<feature type="transmembrane region" description="Helical" evidence="1">
    <location>
        <begin position="36"/>
        <end position="54"/>
    </location>
</feature>
<evidence type="ECO:0000313" key="3">
    <source>
        <dbReference type="EMBL" id="RZS71250.1"/>
    </source>
</evidence>
<dbReference type="AlphaFoldDB" id="A0A4Q7MW25"/>
<dbReference type="InterPro" id="IPR031005">
    <property type="entry name" value="Sorted_by_XrtN"/>
</dbReference>
<proteinExistence type="predicted"/>
<feature type="transmembrane region" description="Helical" evidence="1">
    <location>
        <begin position="126"/>
        <end position="145"/>
    </location>
</feature>
<feature type="transmembrane region" description="Helical" evidence="1">
    <location>
        <begin position="9"/>
        <end position="30"/>
    </location>
</feature>
<reference evidence="3 4" key="1">
    <citation type="submission" date="2019-02" db="EMBL/GenBank/DDBJ databases">
        <title>Genomic Encyclopedia of Type Strains, Phase IV (KMG-IV): sequencing the most valuable type-strain genomes for metagenomic binning, comparative biology and taxonomic classification.</title>
        <authorList>
            <person name="Goeker M."/>
        </authorList>
    </citation>
    <scope>NUCLEOTIDE SEQUENCE [LARGE SCALE GENOMIC DNA]</scope>
    <source>
        <strain evidence="3 4">DSM 18116</strain>
    </source>
</reference>
<feature type="transmembrane region" description="Helical" evidence="1">
    <location>
        <begin position="186"/>
        <end position="209"/>
    </location>
</feature>
<protein>
    <submittedName>
        <fullName evidence="3">XrtN system VIT domain protein</fullName>
    </submittedName>
</protein>
<accession>A0A4Q7MW25</accession>
<organism evidence="3 4">
    <name type="scientific">Pseudobacter ginsenosidimutans</name>
    <dbReference type="NCBI Taxonomy" id="661488"/>
    <lineage>
        <taxon>Bacteria</taxon>
        <taxon>Pseudomonadati</taxon>
        <taxon>Bacteroidota</taxon>
        <taxon>Chitinophagia</taxon>
        <taxon>Chitinophagales</taxon>
        <taxon>Chitinophagaceae</taxon>
        <taxon>Pseudobacter</taxon>
    </lineage>
</organism>
<keyword evidence="1" id="KW-1133">Transmembrane helix</keyword>
<evidence type="ECO:0000256" key="1">
    <source>
        <dbReference type="SAM" id="Phobius"/>
    </source>
</evidence>
<evidence type="ECO:0000259" key="2">
    <source>
        <dbReference type="PROSITE" id="PS51468"/>
    </source>
</evidence>
<keyword evidence="1" id="KW-0812">Transmembrane</keyword>
<keyword evidence="4" id="KW-1185">Reference proteome</keyword>